<proteinExistence type="inferred from homology"/>
<dbReference type="EMBL" id="CAOQHR010000001">
    <property type="protein sequence ID" value="CAI6242220.1"/>
    <property type="molecule type" value="Genomic_DNA"/>
</dbReference>
<dbReference type="InterPro" id="IPR011057">
    <property type="entry name" value="Mss4-like_sf"/>
</dbReference>
<dbReference type="OrthoDB" id="428768at2759"/>
<protein>
    <recommendedName>
        <fullName evidence="6">CENP-V/GFA domain-containing protein</fullName>
    </recommendedName>
</protein>
<accession>A0A9W4U1C4</accession>
<dbReference type="GO" id="GO:0046872">
    <property type="term" value="F:metal ion binding"/>
    <property type="evidence" value="ECO:0007669"/>
    <property type="project" value="UniProtKB-KW"/>
</dbReference>
<dbReference type="Proteomes" id="UP001152607">
    <property type="component" value="Unassembled WGS sequence"/>
</dbReference>
<reference evidence="7" key="1">
    <citation type="submission" date="2023-01" db="EMBL/GenBank/DDBJ databases">
        <authorList>
            <person name="Van Ghelder C."/>
            <person name="Rancurel C."/>
        </authorList>
    </citation>
    <scope>NUCLEOTIDE SEQUENCE</scope>
    <source>
        <strain evidence="7">CNCM I-4278</strain>
    </source>
</reference>
<sequence length="191" mass="20801">MSNKNNATTTPENFPAAGLAGDGWSTDDEATATCYCGAVQLKFPTHGPGLVNTFVCHCTDCHKITASMFASNFTVLDTHLTHVRGKENLKEFAQNETIVKNHLMTNYFCGTCGTLMYRVGSAFPGQSILRLGTVDDFSLMETKLRPKHEVFVESRVSWISGVEGAKQRGGAARQAADMFAREGKRDGGEKL</sequence>
<comment type="caution">
    <text evidence="7">The sequence shown here is derived from an EMBL/GenBank/DDBJ whole genome shotgun (WGS) entry which is preliminary data.</text>
</comment>
<keyword evidence="3" id="KW-0862">Zinc</keyword>
<comment type="similarity">
    <text evidence="1">Belongs to the Gfa family.</text>
</comment>
<name>A0A9W4U1C4_9PLEO</name>
<evidence type="ECO:0000256" key="4">
    <source>
        <dbReference type="ARBA" id="ARBA00023239"/>
    </source>
</evidence>
<dbReference type="AlphaFoldDB" id="A0A9W4U1C4"/>
<evidence type="ECO:0000256" key="3">
    <source>
        <dbReference type="ARBA" id="ARBA00022833"/>
    </source>
</evidence>
<dbReference type="Gene3D" id="3.90.1590.10">
    <property type="entry name" value="glutathione-dependent formaldehyde- activating enzyme (gfa)"/>
    <property type="match status" value="1"/>
</dbReference>
<dbReference type="PROSITE" id="PS51891">
    <property type="entry name" value="CENP_V_GFA"/>
    <property type="match status" value="1"/>
</dbReference>
<evidence type="ECO:0000259" key="6">
    <source>
        <dbReference type="PROSITE" id="PS51891"/>
    </source>
</evidence>
<evidence type="ECO:0000313" key="8">
    <source>
        <dbReference type="Proteomes" id="UP001152607"/>
    </source>
</evidence>
<dbReference type="SUPFAM" id="SSF51316">
    <property type="entry name" value="Mss4-like"/>
    <property type="match status" value="1"/>
</dbReference>
<keyword evidence="2" id="KW-0479">Metal-binding</keyword>
<organism evidence="7 8">
    <name type="scientific">Periconia digitata</name>
    <dbReference type="NCBI Taxonomy" id="1303443"/>
    <lineage>
        <taxon>Eukaryota</taxon>
        <taxon>Fungi</taxon>
        <taxon>Dikarya</taxon>
        <taxon>Ascomycota</taxon>
        <taxon>Pezizomycotina</taxon>
        <taxon>Dothideomycetes</taxon>
        <taxon>Pleosporomycetidae</taxon>
        <taxon>Pleosporales</taxon>
        <taxon>Massarineae</taxon>
        <taxon>Periconiaceae</taxon>
        <taxon>Periconia</taxon>
    </lineage>
</organism>
<feature type="compositionally biased region" description="Polar residues" evidence="5">
    <location>
        <begin position="1"/>
        <end position="12"/>
    </location>
</feature>
<feature type="domain" description="CENP-V/GFA" evidence="6">
    <location>
        <begin position="30"/>
        <end position="148"/>
    </location>
</feature>
<keyword evidence="4" id="KW-0456">Lyase</keyword>
<evidence type="ECO:0000313" key="7">
    <source>
        <dbReference type="EMBL" id="CAI6242220.1"/>
    </source>
</evidence>
<gene>
    <name evidence="7" type="ORF">PDIGIT_LOCUS633</name>
</gene>
<keyword evidence="8" id="KW-1185">Reference proteome</keyword>
<evidence type="ECO:0000256" key="2">
    <source>
        <dbReference type="ARBA" id="ARBA00022723"/>
    </source>
</evidence>
<dbReference type="PANTHER" id="PTHR33337">
    <property type="entry name" value="GFA DOMAIN-CONTAINING PROTEIN"/>
    <property type="match status" value="1"/>
</dbReference>
<feature type="region of interest" description="Disordered" evidence="5">
    <location>
        <begin position="1"/>
        <end position="20"/>
    </location>
</feature>
<dbReference type="GO" id="GO:0016846">
    <property type="term" value="F:carbon-sulfur lyase activity"/>
    <property type="evidence" value="ECO:0007669"/>
    <property type="project" value="InterPro"/>
</dbReference>
<evidence type="ECO:0000256" key="5">
    <source>
        <dbReference type="SAM" id="MobiDB-lite"/>
    </source>
</evidence>
<evidence type="ECO:0000256" key="1">
    <source>
        <dbReference type="ARBA" id="ARBA00005495"/>
    </source>
</evidence>
<dbReference type="InterPro" id="IPR006913">
    <property type="entry name" value="CENP-V/GFA"/>
</dbReference>
<dbReference type="PANTHER" id="PTHR33337:SF8">
    <property type="entry name" value="CENP-V_GFA DOMAIN-CONTAINING PROTEIN"/>
    <property type="match status" value="1"/>
</dbReference>
<dbReference type="Pfam" id="PF04828">
    <property type="entry name" value="GFA"/>
    <property type="match status" value="1"/>
</dbReference>